<dbReference type="SUPFAM" id="SSF47923">
    <property type="entry name" value="Ypt/Rab-GAP domain of gyp1p"/>
    <property type="match status" value="1"/>
</dbReference>
<dbReference type="PROSITE" id="PS50086">
    <property type="entry name" value="TBC_RABGAP"/>
    <property type="match status" value="1"/>
</dbReference>
<dbReference type="Proteomes" id="UP000018050">
    <property type="component" value="Unassembled WGS sequence"/>
</dbReference>
<proteinExistence type="predicted"/>
<dbReference type="InterPro" id="IPR050302">
    <property type="entry name" value="Rab_GAP_TBC_domain"/>
</dbReference>
<reference evidence="4" key="2">
    <citation type="submission" date="2013-10" db="EMBL/GenBank/DDBJ databases">
        <authorList>
            <person name="Aslett M."/>
        </authorList>
    </citation>
    <scope>NUCLEOTIDE SEQUENCE</scope>
    <source>
        <strain evidence="4">Houghton</strain>
    </source>
</reference>
<feature type="compositionally biased region" description="Low complexity" evidence="1">
    <location>
        <begin position="96"/>
        <end position="105"/>
    </location>
</feature>
<dbReference type="Gene3D" id="1.10.472.80">
    <property type="entry name" value="Ypt/Rab-GAP domain of gyp1p, domain 3"/>
    <property type="match status" value="1"/>
</dbReference>
<keyword evidence="2" id="KW-0472">Membrane</keyword>
<accession>U6GA96</accession>
<organism evidence="4 5">
    <name type="scientific">Eimeria acervulina</name>
    <name type="common">Coccidian parasite</name>
    <dbReference type="NCBI Taxonomy" id="5801"/>
    <lineage>
        <taxon>Eukaryota</taxon>
        <taxon>Sar</taxon>
        <taxon>Alveolata</taxon>
        <taxon>Apicomplexa</taxon>
        <taxon>Conoidasida</taxon>
        <taxon>Coccidia</taxon>
        <taxon>Eucoccidiorida</taxon>
        <taxon>Eimeriorina</taxon>
        <taxon>Eimeriidae</taxon>
        <taxon>Eimeria</taxon>
    </lineage>
</organism>
<feature type="region of interest" description="Disordered" evidence="1">
    <location>
        <begin position="82"/>
        <end position="120"/>
    </location>
</feature>
<dbReference type="InterPro" id="IPR035969">
    <property type="entry name" value="Rab-GAP_TBC_sf"/>
</dbReference>
<evidence type="ECO:0000259" key="3">
    <source>
        <dbReference type="PROSITE" id="PS50086"/>
    </source>
</evidence>
<dbReference type="OrthoDB" id="348500at2759"/>
<dbReference type="GO" id="GO:0031267">
    <property type="term" value="F:small GTPase binding"/>
    <property type="evidence" value="ECO:0007669"/>
    <property type="project" value="TreeGrafter"/>
</dbReference>
<name>U6GA96_EIMAC</name>
<keyword evidence="2" id="KW-0812">Transmembrane</keyword>
<feature type="region of interest" description="Disordered" evidence="1">
    <location>
        <begin position="135"/>
        <end position="163"/>
    </location>
</feature>
<dbReference type="PANTHER" id="PTHR47219">
    <property type="entry name" value="RAB GTPASE-ACTIVATING PROTEIN 1-LIKE"/>
    <property type="match status" value="1"/>
</dbReference>
<dbReference type="GeneID" id="25269776"/>
<keyword evidence="2" id="KW-1133">Transmembrane helix</keyword>
<reference evidence="4" key="1">
    <citation type="submission" date="2013-10" db="EMBL/GenBank/DDBJ databases">
        <title>Genomic analysis of the causative agents of coccidiosis in chickens.</title>
        <authorList>
            <person name="Reid A.J."/>
            <person name="Blake D."/>
            <person name="Billington K."/>
            <person name="Browne H."/>
            <person name="Dunn M."/>
            <person name="Hung S."/>
            <person name="Kawahara F."/>
            <person name="Miranda-Saavedra D."/>
            <person name="Mourier T."/>
            <person name="Nagra H."/>
            <person name="Otto T.D."/>
            <person name="Rawlings N."/>
            <person name="Sanchez A."/>
            <person name="Sanders M."/>
            <person name="Subramaniam C."/>
            <person name="Tay Y."/>
            <person name="Dear P."/>
            <person name="Doerig C."/>
            <person name="Gruber A."/>
            <person name="Parkinson J."/>
            <person name="Shirley M."/>
            <person name="Wan K.L."/>
            <person name="Berriman M."/>
            <person name="Tomley F."/>
            <person name="Pain A."/>
        </authorList>
    </citation>
    <scope>NUCLEOTIDE SEQUENCE</scope>
    <source>
        <strain evidence="4">Houghton</strain>
    </source>
</reference>
<evidence type="ECO:0000256" key="2">
    <source>
        <dbReference type="SAM" id="Phobius"/>
    </source>
</evidence>
<dbReference type="Pfam" id="PF23436">
    <property type="entry name" value="RabGap-TBC_2"/>
    <property type="match status" value="1"/>
</dbReference>
<dbReference type="InterPro" id="IPR000195">
    <property type="entry name" value="Rab-GAP-TBC_dom"/>
</dbReference>
<feature type="compositionally biased region" description="Basic and acidic residues" evidence="1">
    <location>
        <begin position="135"/>
        <end position="149"/>
    </location>
</feature>
<dbReference type="PANTHER" id="PTHR47219:SF9">
    <property type="entry name" value="GTPASE ACTIVATING PROTEIN AND CENTROSOME-ASSOCIATED, ISOFORM B"/>
    <property type="match status" value="1"/>
</dbReference>
<dbReference type="EMBL" id="HG670347">
    <property type="protein sequence ID" value="CDI76268.1"/>
    <property type="molecule type" value="Genomic_DNA"/>
</dbReference>
<sequence length="258" mass="29119">MKSTLGLKGETYLLQWLLPIFAADFPLFLSLRLLDLVVLGGLKCLLQAALALLEAIQEPLLSMGLDEALGFIRGAAAAAPFAAHPQKERQQRKQRQQQQQQIQQQKQKREQQQQQQPWYRQASLSGRNGLQEIEMQEKRQQQRSSREMAAESSSSSSSSSLTPSEAWLLQRMQRFRVTNKMIETLEAAYAERKPCKLCIEPGPTRGCLRWRVVSDISCCPQMQQQPGRHSAVSFCIVDHYFVPASNPTGLAPDKKEAP</sequence>
<protein>
    <submittedName>
        <fullName evidence="4">TBC domain-containing protein, putative</fullName>
    </submittedName>
</protein>
<feature type="compositionally biased region" description="Low complexity" evidence="1">
    <location>
        <begin position="150"/>
        <end position="160"/>
    </location>
</feature>
<dbReference type="VEuPathDB" id="ToxoDB:EAH_00017060"/>
<dbReference type="AlphaFoldDB" id="U6GA96"/>
<feature type="domain" description="Rab-GAP TBC" evidence="3">
    <location>
        <begin position="1"/>
        <end position="41"/>
    </location>
</feature>
<feature type="transmembrane region" description="Helical" evidence="2">
    <location>
        <begin position="12"/>
        <end position="29"/>
    </location>
</feature>
<evidence type="ECO:0000256" key="1">
    <source>
        <dbReference type="SAM" id="MobiDB-lite"/>
    </source>
</evidence>
<keyword evidence="5" id="KW-1185">Reference proteome</keyword>
<evidence type="ECO:0000313" key="5">
    <source>
        <dbReference type="Proteomes" id="UP000018050"/>
    </source>
</evidence>
<dbReference type="RefSeq" id="XP_013253165.1">
    <property type="nucleotide sequence ID" value="XM_013397711.1"/>
</dbReference>
<evidence type="ECO:0000313" key="4">
    <source>
        <dbReference type="EMBL" id="CDI76268.1"/>
    </source>
</evidence>
<dbReference type="GO" id="GO:0005096">
    <property type="term" value="F:GTPase activator activity"/>
    <property type="evidence" value="ECO:0007669"/>
    <property type="project" value="TreeGrafter"/>
</dbReference>
<gene>
    <name evidence="4" type="ORF">EAH_00017060</name>
</gene>